<name>A0A4U8YYY4_9BACT</name>
<dbReference type="AlphaFoldDB" id="A0A4U8YYY4"/>
<evidence type="ECO:0000256" key="1">
    <source>
        <dbReference type="SAM" id="Phobius"/>
    </source>
</evidence>
<evidence type="ECO:0000313" key="2">
    <source>
        <dbReference type="EMBL" id="VFQ46783.1"/>
    </source>
</evidence>
<dbReference type="Pfam" id="PF09919">
    <property type="entry name" value="DUF2149"/>
    <property type="match status" value="1"/>
</dbReference>
<keyword evidence="1" id="KW-1133">Transmembrane helix</keyword>
<proteinExistence type="predicted"/>
<organism evidence="2 3">
    <name type="scientific">Desulfoluna butyratoxydans</name>
    <dbReference type="NCBI Taxonomy" id="231438"/>
    <lineage>
        <taxon>Bacteria</taxon>
        <taxon>Pseudomonadati</taxon>
        <taxon>Thermodesulfobacteriota</taxon>
        <taxon>Desulfobacteria</taxon>
        <taxon>Desulfobacterales</taxon>
        <taxon>Desulfolunaceae</taxon>
        <taxon>Desulfoluna</taxon>
    </lineage>
</organism>
<dbReference type="InterPro" id="IPR018676">
    <property type="entry name" value="DUF2149"/>
</dbReference>
<keyword evidence="1" id="KW-0472">Membrane</keyword>
<keyword evidence="1" id="KW-0812">Transmembrane</keyword>
<protein>
    <recommendedName>
        <fullName evidence="4">DUF2149 domain-containing protein</fullName>
    </recommendedName>
</protein>
<reference evidence="2 3" key="1">
    <citation type="submission" date="2019-03" db="EMBL/GenBank/DDBJ databases">
        <authorList>
            <person name="Nijsse B."/>
        </authorList>
    </citation>
    <scope>NUCLEOTIDE SEQUENCE [LARGE SCALE GENOMIC DNA]</scope>
    <source>
        <strain evidence="2">Desulfoluna butyratoxydans MSL71</strain>
    </source>
</reference>
<keyword evidence="3" id="KW-1185">Reference proteome</keyword>
<sequence>MRYLKKRRYAVGGGNQTRPMASDPMDGVANLFDIGLVFIVGLIVTLFSTYRLHDLFNEESEMTIVKKNKNGEMEIITKSKRKIEALKVSKTMGEGEGHRMGVAYRLEDGSMVYVPDGNEAGRTGPRE</sequence>
<dbReference type="RefSeq" id="WP_180145216.1">
    <property type="nucleotide sequence ID" value="NZ_CAADHO010000011.1"/>
</dbReference>
<dbReference type="EMBL" id="CAADHO010000011">
    <property type="protein sequence ID" value="VFQ46783.1"/>
    <property type="molecule type" value="Genomic_DNA"/>
</dbReference>
<feature type="transmembrane region" description="Helical" evidence="1">
    <location>
        <begin position="28"/>
        <end position="50"/>
    </location>
</feature>
<dbReference type="Proteomes" id="UP000507962">
    <property type="component" value="Unassembled WGS sequence"/>
</dbReference>
<evidence type="ECO:0000313" key="3">
    <source>
        <dbReference type="Proteomes" id="UP000507962"/>
    </source>
</evidence>
<evidence type="ECO:0008006" key="4">
    <source>
        <dbReference type="Google" id="ProtNLM"/>
    </source>
</evidence>
<accession>A0A4U8YYY4</accession>
<gene>
    <name evidence="2" type="ORF">MSL71_44590</name>
</gene>